<comment type="caution">
    <text evidence="2">The sequence shown here is derived from an EMBL/GenBank/DDBJ whole genome shotgun (WGS) entry which is preliminary data.</text>
</comment>
<reference evidence="2 3" key="1">
    <citation type="submission" date="2020-08" db="EMBL/GenBank/DDBJ databases">
        <title>Sequencing the genomes of 1000 actinobacteria strains.</title>
        <authorList>
            <person name="Klenk H.-P."/>
        </authorList>
    </citation>
    <scope>NUCLEOTIDE SEQUENCE [LARGE SCALE GENOMIC DNA]</scope>
    <source>
        <strain evidence="2 3">DSM 102030</strain>
    </source>
</reference>
<dbReference type="RefSeq" id="WP_184580882.1">
    <property type="nucleotide sequence ID" value="NZ_JACHJT010000001.1"/>
</dbReference>
<proteinExistence type="predicted"/>
<evidence type="ECO:0000313" key="3">
    <source>
        <dbReference type="Proteomes" id="UP000523007"/>
    </source>
</evidence>
<evidence type="ECO:0000313" key="2">
    <source>
        <dbReference type="EMBL" id="MBB4933237.1"/>
    </source>
</evidence>
<protein>
    <submittedName>
        <fullName evidence="2">Uncharacterized protein</fullName>
    </submittedName>
</protein>
<name>A0A7W7W3N5_9ACTN</name>
<dbReference type="Proteomes" id="UP000523007">
    <property type="component" value="Unassembled WGS sequence"/>
</dbReference>
<keyword evidence="1" id="KW-1133">Transmembrane helix</keyword>
<keyword evidence="1" id="KW-0472">Membrane</keyword>
<accession>A0A7W7W3N5</accession>
<sequence>MSKPKVSKAPPLWKDVRALVLVNLIAVVSMVAFAAMGLSIASLGAAAS</sequence>
<dbReference type="EMBL" id="JACHJT010000001">
    <property type="protein sequence ID" value="MBB4933237.1"/>
    <property type="molecule type" value="Genomic_DNA"/>
</dbReference>
<evidence type="ECO:0000256" key="1">
    <source>
        <dbReference type="SAM" id="Phobius"/>
    </source>
</evidence>
<organism evidence="2 3">
    <name type="scientific">Lipingzhangella halophila</name>
    <dbReference type="NCBI Taxonomy" id="1783352"/>
    <lineage>
        <taxon>Bacteria</taxon>
        <taxon>Bacillati</taxon>
        <taxon>Actinomycetota</taxon>
        <taxon>Actinomycetes</taxon>
        <taxon>Streptosporangiales</taxon>
        <taxon>Nocardiopsidaceae</taxon>
        <taxon>Lipingzhangella</taxon>
    </lineage>
</organism>
<keyword evidence="3" id="KW-1185">Reference proteome</keyword>
<feature type="transmembrane region" description="Helical" evidence="1">
    <location>
        <begin position="21"/>
        <end position="47"/>
    </location>
</feature>
<keyword evidence="1" id="KW-0812">Transmembrane</keyword>
<gene>
    <name evidence="2" type="ORF">F4561_004057</name>
</gene>
<dbReference type="AlphaFoldDB" id="A0A7W7W3N5"/>